<dbReference type="Proteomes" id="UP000593562">
    <property type="component" value="Unassembled WGS sequence"/>
</dbReference>
<comment type="caution">
    <text evidence="1">The sequence shown here is derived from an EMBL/GenBank/DDBJ whole genome shotgun (WGS) entry which is preliminary data.</text>
</comment>
<dbReference type="EMBL" id="JAAARO010000019">
    <property type="protein sequence ID" value="KAF5730582.1"/>
    <property type="molecule type" value="Genomic_DNA"/>
</dbReference>
<accession>A0A7J7C8Y3</accession>
<evidence type="ECO:0000313" key="1">
    <source>
        <dbReference type="EMBL" id="KAF5730582.1"/>
    </source>
</evidence>
<keyword evidence="2" id="KW-1185">Reference proteome</keyword>
<protein>
    <submittedName>
        <fullName evidence="1">Uncharacterized protein</fullName>
    </submittedName>
</protein>
<proteinExistence type="predicted"/>
<organism evidence="1 2">
    <name type="scientific">Tripterygium wilfordii</name>
    <name type="common">Thunder God vine</name>
    <dbReference type="NCBI Taxonomy" id="458696"/>
    <lineage>
        <taxon>Eukaryota</taxon>
        <taxon>Viridiplantae</taxon>
        <taxon>Streptophyta</taxon>
        <taxon>Embryophyta</taxon>
        <taxon>Tracheophyta</taxon>
        <taxon>Spermatophyta</taxon>
        <taxon>Magnoliopsida</taxon>
        <taxon>eudicotyledons</taxon>
        <taxon>Gunneridae</taxon>
        <taxon>Pentapetalae</taxon>
        <taxon>rosids</taxon>
        <taxon>fabids</taxon>
        <taxon>Celastrales</taxon>
        <taxon>Celastraceae</taxon>
        <taxon>Tripterygium</taxon>
    </lineage>
</organism>
<dbReference type="InterPro" id="IPR053351">
    <property type="entry name" value="Chloroplast_NDH_Assembly"/>
</dbReference>
<reference evidence="1 2" key="1">
    <citation type="journal article" date="2020" name="Nat. Commun.">
        <title>Genome of Tripterygium wilfordii and identification of cytochrome P450 involved in triptolide biosynthesis.</title>
        <authorList>
            <person name="Tu L."/>
            <person name="Su P."/>
            <person name="Zhang Z."/>
            <person name="Gao L."/>
            <person name="Wang J."/>
            <person name="Hu T."/>
            <person name="Zhou J."/>
            <person name="Zhang Y."/>
            <person name="Zhao Y."/>
            <person name="Liu Y."/>
            <person name="Song Y."/>
            <person name="Tong Y."/>
            <person name="Lu Y."/>
            <person name="Yang J."/>
            <person name="Xu C."/>
            <person name="Jia M."/>
            <person name="Peters R.J."/>
            <person name="Huang L."/>
            <person name="Gao W."/>
        </authorList>
    </citation>
    <scope>NUCLEOTIDE SEQUENCE [LARGE SCALE GENOMIC DNA]</scope>
    <source>
        <strain evidence="2">cv. XIE 37</strain>
        <tissue evidence="1">Leaf</tissue>
    </source>
</reference>
<dbReference type="PANTHER" id="PTHR36719">
    <property type="entry name" value="OS01G0676200 PROTEIN"/>
    <property type="match status" value="1"/>
</dbReference>
<evidence type="ECO:0000313" key="2">
    <source>
        <dbReference type="Proteomes" id="UP000593562"/>
    </source>
</evidence>
<dbReference type="AlphaFoldDB" id="A0A7J7C8Y3"/>
<dbReference type="InParanoid" id="A0A7J7C8Y3"/>
<name>A0A7J7C8Y3_TRIWF</name>
<dbReference type="PANTHER" id="PTHR36719:SF1">
    <property type="entry name" value="PROTEIN CHLORORESPIRATORY REDUCTION 41, CHLOROPLASTIC"/>
    <property type="match status" value="1"/>
</dbReference>
<gene>
    <name evidence="1" type="ORF">HS088_TW19G00174</name>
</gene>
<sequence>MAETGPVKPEPPNYEIGWKRTKEIEIEKPVGYEIMDFLDKLLELMDREYGSTELPEKVGEIVAERTREEAAVLRDEEKVER</sequence>